<feature type="chain" id="PRO_5025401973" evidence="1">
    <location>
        <begin position="19"/>
        <end position="94"/>
    </location>
</feature>
<name>A0A6B0UCY2_IXORI</name>
<keyword evidence="1" id="KW-0732">Signal</keyword>
<evidence type="ECO:0000313" key="2">
    <source>
        <dbReference type="EMBL" id="MXU87094.1"/>
    </source>
</evidence>
<dbReference type="EMBL" id="GIFC01005011">
    <property type="protein sequence ID" value="MXU87094.1"/>
    <property type="molecule type" value="Transcribed_RNA"/>
</dbReference>
<dbReference type="AlphaFoldDB" id="A0A6B0UCY2"/>
<protein>
    <submittedName>
        <fullName evidence="2">Putative secreted protein</fullName>
    </submittedName>
</protein>
<evidence type="ECO:0000256" key="1">
    <source>
        <dbReference type="SAM" id="SignalP"/>
    </source>
</evidence>
<feature type="signal peptide" evidence="1">
    <location>
        <begin position="1"/>
        <end position="18"/>
    </location>
</feature>
<reference evidence="2" key="1">
    <citation type="submission" date="2019-12" db="EMBL/GenBank/DDBJ databases">
        <title>An insight into the sialome of adult female Ixodes ricinus ticks feeding for 6 days.</title>
        <authorList>
            <person name="Perner J."/>
            <person name="Ribeiro J.M.C."/>
        </authorList>
    </citation>
    <scope>NUCLEOTIDE SEQUENCE</scope>
    <source>
        <strain evidence="2">Semi-engorged</strain>
        <tissue evidence="2">Salivary glands</tissue>
    </source>
</reference>
<accession>A0A6B0UCY2</accession>
<sequence length="94" mass="10537">MDLPLIILLPIWTNASTCFTLHFITQIKACTLCTPPDSLQHPRAHWLPPGDVSSCSPLSFTTLLLSKRFASLSTVLSRNGRCQPFPAMSWTFQY</sequence>
<organism evidence="2">
    <name type="scientific">Ixodes ricinus</name>
    <name type="common">Common tick</name>
    <name type="synonym">Acarus ricinus</name>
    <dbReference type="NCBI Taxonomy" id="34613"/>
    <lineage>
        <taxon>Eukaryota</taxon>
        <taxon>Metazoa</taxon>
        <taxon>Ecdysozoa</taxon>
        <taxon>Arthropoda</taxon>
        <taxon>Chelicerata</taxon>
        <taxon>Arachnida</taxon>
        <taxon>Acari</taxon>
        <taxon>Parasitiformes</taxon>
        <taxon>Ixodida</taxon>
        <taxon>Ixodoidea</taxon>
        <taxon>Ixodidae</taxon>
        <taxon>Ixodinae</taxon>
        <taxon>Ixodes</taxon>
    </lineage>
</organism>
<proteinExistence type="predicted"/>